<evidence type="ECO:0000313" key="2">
    <source>
        <dbReference type="Proteomes" id="UP000231564"/>
    </source>
</evidence>
<dbReference type="Pfam" id="PF17642">
    <property type="entry name" value="TssD"/>
    <property type="match status" value="1"/>
</dbReference>
<dbReference type="InterPro" id="IPR041408">
    <property type="entry name" value="Hcp_Tssd"/>
</dbReference>
<dbReference type="AlphaFoldDB" id="A0A2H1E7Z7"/>
<keyword evidence="2" id="KW-1185">Reference proteome</keyword>
<dbReference type="EMBL" id="LT634361">
    <property type="protein sequence ID" value="SFZ81029.1"/>
    <property type="molecule type" value="Genomic_DNA"/>
</dbReference>
<evidence type="ECO:0000313" key="1">
    <source>
        <dbReference type="EMBL" id="SFZ81029.1"/>
    </source>
</evidence>
<dbReference type="OrthoDB" id="1115770at2"/>
<proteinExistence type="predicted"/>
<dbReference type="RefSeq" id="WP_100210876.1">
    <property type="nucleotide sequence ID" value="NZ_CP138495.1"/>
</dbReference>
<organism evidence="1 2">
    <name type="scientific">Tenacibaculum maritimum NCIMB 2154</name>
    <dbReference type="NCBI Taxonomy" id="1349785"/>
    <lineage>
        <taxon>Bacteria</taxon>
        <taxon>Pseudomonadati</taxon>
        <taxon>Bacteroidota</taxon>
        <taxon>Flavobacteriia</taxon>
        <taxon>Flavobacteriales</taxon>
        <taxon>Flavobacteriaceae</taxon>
        <taxon>Tenacibaculum</taxon>
    </lineage>
</organism>
<protein>
    <submittedName>
        <fullName evidence="1">Uncharacterized protein</fullName>
    </submittedName>
</protein>
<gene>
    <name evidence="1" type="ORF">MARIT_0914</name>
</gene>
<dbReference type="GO" id="GO:0033104">
    <property type="term" value="C:type VI protein secretion system complex"/>
    <property type="evidence" value="ECO:0007669"/>
    <property type="project" value="InterPro"/>
</dbReference>
<accession>A0A2H1E7Z7</accession>
<dbReference type="KEGG" id="tmar:MARIT_0914"/>
<dbReference type="STRING" id="1349785.GCA_000509405_00183"/>
<dbReference type="Proteomes" id="UP000231564">
    <property type="component" value="Chromosome MARIT"/>
</dbReference>
<reference evidence="1 2" key="1">
    <citation type="submission" date="2016-11" db="EMBL/GenBank/DDBJ databases">
        <authorList>
            <person name="Jaros S."/>
            <person name="Januszkiewicz K."/>
            <person name="Wedrychowicz H."/>
        </authorList>
    </citation>
    <scope>NUCLEOTIDE SEQUENCE [LARGE SCALE GENOMIC DNA]</scope>
    <source>
        <strain evidence="1">NCIMB 2154T</strain>
    </source>
</reference>
<sequence>MNTVAKLCIGKDEWELNNTDITYYRETRVTGKPASETMGGLATVSFTPKGNEEMILSWMFANRMEDGKTEYPKCLYILKEAEIVFYKGDFNGSILFKYKLVDGTIIYFQENFSNQWEIQTSVVFSAAIQYYKDTFYIKSWRENWKPPTKKESPFQDLTNTFNATPKIL</sequence>
<name>A0A2H1E7Z7_9FLAO</name>
<dbReference type="GeneID" id="47722480"/>